<accession>A0A1T5CLB0</accession>
<dbReference type="EMBL" id="FUYN01000005">
    <property type="protein sequence ID" value="SKB59940.1"/>
    <property type="molecule type" value="Genomic_DNA"/>
</dbReference>
<dbReference type="OrthoDB" id="9813771at2"/>
<dbReference type="InterPro" id="IPR036956">
    <property type="entry name" value="Impact_N_sf"/>
</dbReference>
<reference evidence="5" key="1">
    <citation type="submission" date="2017-02" db="EMBL/GenBank/DDBJ databases">
        <authorList>
            <person name="Varghese N."/>
            <person name="Submissions S."/>
        </authorList>
    </citation>
    <scope>NUCLEOTIDE SEQUENCE [LARGE SCALE GENOMIC DNA]</scope>
    <source>
        <strain evidence="5">ATCC 35199</strain>
    </source>
</reference>
<dbReference type="SUPFAM" id="SSF54980">
    <property type="entry name" value="EF-G C-terminal domain-like"/>
    <property type="match status" value="1"/>
</dbReference>
<sequence length="215" mass="24061">MNEYKTVFESGESTIIIEKSKFIGYSRHVETEEDALTFINEIKKKNKDATHNVSAYILGEKMNAQKYSDDGEPSGTAGIPILELMKKEELTNSAIVVTRYFGGIKLGAGGLVRAYSKSAKSTLENSLISQKKIFIPIEILFDYSFLGKIQNDISTRNILSSKPAFEDVVKYTIYVDKGEIDSNINHINDLTSGNVIIDIKDEVLLDFVNDNYILL</sequence>
<organism evidence="4 5">
    <name type="scientific">Acetoanaerobium noterae</name>
    <dbReference type="NCBI Taxonomy" id="745369"/>
    <lineage>
        <taxon>Bacteria</taxon>
        <taxon>Bacillati</taxon>
        <taxon>Bacillota</taxon>
        <taxon>Clostridia</taxon>
        <taxon>Peptostreptococcales</taxon>
        <taxon>Filifactoraceae</taxon>
        <taxon>Acetoanaerobium</taxon>
    </lineage>
</organism>
<proteinExistence type="inferred from homology"/>
<keyword evidence="5" id="KW-1185">Reference proteome</keyword>
<dbReference type="InterPro" id="IPR020568">
    <property type="entry name" value="Ribosomal_Su5_D2-typ_SF"/>
</dbReference>
<dbReference type="InterPro" id="IPR035647">
    <property type="entry name" value="EFG_III/V"/>
</dbReference>
<dbReference type="GO" id="GO:0006446">
    <property type="term" value="P:regulation of translational initiation"/>
    <property type="evidence" value="ECO:0007669"/>
    <property type="project" value="TreeGrafter"/>
</dbReference>
<dbReference type="Gene3D" id="3.30.230.30">
    <property type="entry name" value="Impact, N-terminal domain"/>
    <property type="match status" value="1"/>
</dbReference>
<dbReference type="Proteomes" id="UP000243406">
    <property type="component" value="Unassembled WGS sequence"/>
</dbReference>
<dbReference type="Pfam" id="PF01205">
    <property type="entry name" value="Impact_N"/>
    <property type="match status" value="1"/>
</dbReference>
<protein>
    <submittedName>
        <fullName evidence="4">Uncharacterized protein, YigZ family</fullName>
    </submittedName>
</protein>
<dbReference type="PANTHER" id="PTHR16301">
    <property type="entry name" value="IMPACT-RELATED"/>
    <property type="match status" value="1"/>
</dbReference>
<dbReference type="InterPro" id="IPR020569">
    <property type="entry name" value="UPF0029_Impact_CS"/>
</dbReference>
<evidence type="ECO:0000259" key="2">
    <source>
        <dbReference type="Pfam" id="PF01205"/>
    </source>
</evidence>
<gene>
    <name evidence="4" type="ORF">SAMN02745120_2238</name>
</gene>
<dbReference type="PANTHER" id="PTHR16301:SF20">
    <property type="entry name" value="IMPACT FAMILY MEMBER YIGZ"/>
    <property type="match status" value="1"/>
</dbReference>
<evidence type="ECO:0000259" key="3">
    <source>
        <dbReference type="Pfam" id="PF09186"/>
    </source>
</evidence>
<dbReference type="AlphaFoldDB" id="A0A1T5CLB0"/>
<dbReference type="Pfam" id="PF09186">
    <property type="entry name" value="DUF1949"/>
    <property type="match status" value="1"/>
</dbReference>
<evidence type="ECO:0000256" key="1">
    <source>
        <dbReference type="ARBA" id="ARBA00007665"/>
    </source>
</evidence>
<evidence type="ECO:0000313" key="5">
    <source>
        <dbReference type="Proteomes" id="UP000243406"/>
    </source>
</evidence>
<dbReference type="RefSeq" id="WP_079590043.1">
    <property type="nucleotide sequence ID" value="NZ_FUYN01000005.1"/>
</dbReference>
<dbReference type="InterPro" id="IPR001498">
    <property type="entry name" value="Impact_N"/>
</dbReference>
<dbReference type="InterPro" id="IPR023582">
    <property type="entry name" value="Impact"/>
</dbReference>
<dbReference type="SUPFAM" id="SSF54211">
    <property type="entry name" value="Ribosomal protein S5 domain 2-like"/>
    <property type="match status" value="1"/>
</dbReference>
<comment type="similarity">
    <text evidence="1">Belongs to the IMPACT family.</text>
</comment>
<dbReference type="InterPro" id="IPR015269">
    <property type="entry name" value="UPF0029_Impact_C"/>
</dbReference>
<dbReference type="NCBIfam" id="TIGR00257">
    <property type="entry name" value="IMPACT_YIGZ"/>
    <property type="match status" value="1"/>
</dbReference>
<name>A0A1T5CLB0_9FIRM</name>
<dbReference type="GO" id="GO:0005737">
    <property type="term" value="C:cytoplasm"/>
    <property type="evidence" value="ECO:0007669"/>
    <property type="project" value="TreeGrafter"/>
</dbReference>
<dbReference type="InterPro" id="IPR015796">
    <property type="entry name" value="Impact_YigZ-like"/>
</dbReference>
<dbReference type="PROSITE" id="PS00910">
    <property type="entry name" value="UPF0029"/>
    <property type="match status" value="1"/>
</dbReference>
<evidence type="ECO:0000313" key="4">
    <source>
        <dbReference type="EMBL" id="SKB59940.1"/>
    </source>
</evidence>
<feature type="domain" description="UPF0029" evidence="3">
    <location>
        <begin position="141"/>
        <end position="194"/>
    </location>
</feature>
<feature type="domain" description="Impact N-terminal" evidence="2">
    <location>
        <begin position="19"/>
        <end position="123"/>
    </location>
</feature>